<sequence length="341" mass="38582">MLKKTNIKIFLVSNKDSKYKEIIPGELKEYSFKIFESFNQAYYSVYASPPQLIVIGIENLPCGDGSFQESNGSCMTQLKLINDMQLDNMLSNIPILFVLPANFNFETIKDGQIDRQSSKYYLKDYIKEPLSTGEISYKINSILCSSKSALDANPLTKLPGNSSIMGSIKNKIDENIDFSFSYIDIDNFKSYNDKYGFVRGDEVIMMTSRLIATTVYDISKTRKRDIEKYVLVGHIGGDDFTVVSHAGDALDIANTIIYNFDKIILSFYDNTDKERGYIEAYDRQKILRRFPIMSLSISIIPNANKKITHYGQISEITSALKSSAKESIGSKVVIDKRETTP</sequence>
<accession>A0A519BB89</accession>
<dbReference type="Proteomes" id="UP000320813">
    <property type="component" value="Unassembled WGS sequence"/>
</dbReference>
<dbReference type="PROSITE" id="PS50887">
    <property type="entry name" value="GGDEF"/>
    <property type="match status" value="1"/>
</dbReference>
<dbReference type="PANTHER" id="PTHR45138">
    <property type="entry name" value="REGULATORY COMPONENTS OF SENSORY TRANSDUCTION SYSTEM"/>
    <property type="match status" value="1"/>
</dbReference>
<dbReference type="InterPro" id="IPR000160">
    <property type="entry name" value="GGDEF_dom"/>
</dbReference>
<dbReference type="GO" id="GO:0043709">
    <property type="term" value="P:cell adhesion involved in single-species biofilm formation"/>
    <property type="evidence" value="ECO:0007669"/>
    <property type="project" value="TreeGrafter"/>
</dbReference>
<dbReference type="CDD" id="cd01949">
    <property type="entry name" value="GGDEF"/>
    <property type="match status" value="1"/>
</dbReference>
<dbReference type="EMBL" id="SGBD01000002">
    <property type="protein sequence ID" value="RZD14545.1"/>
    <property type="molecule type" value="Genomic_DNA"/>
</dbReference>
<dbReference type="GO" id="GO:0052621">
    <property type="term" value="F:diguanylate cyclase activity"/>
    <property type="evidence" value="ECO:0007669"/>
    <property type="project" value="TreeGrafter"/>
</dbReference>
<evidence type="ECO:0000313" key="2">
    <source>
        <dbReference type="EMBL" id="RZD14545.1"/>
    </source>
</evidence>
<dbReference type="NCBIfam" id="TIGR00254">
    <property type="entry name" value="GGDEF"/>
    <property type="match status" value="1"/>
</dbReference>
<dbReference type="Pfam" id="PF00990">
    <property type="entry name" value="GGDEF"/>
    <property type="match status" value="1"/>
</dbReference>
<dbReference type="InterPro" id="IPR029787">
    <property type="entry name" value="Nucleotide_cyclase"/>
</dbReference>
<dbReference type="SMART" id="SM00267">
    <property type="entry name" value="GGDEF"/>
    <property type="match status" value="1"/>
</dbReference>
<organism evidence="2 3">
    <name type="scientific">Candidatus Acidulodesulfobacterium ferriphilum</name>
    <dbReference type="NCBI Taxonomy" id="2597223"/>
    <lineage>
        <taxon>Bacteria</taxon>
        <taxon>Deltaproteobacteria</taxon>
        <taxon>Candidatus Acidulodesulfobacterales</taxon>
        <taxon>Candidatus Acidulodesulfobacterium</taxon>
    </lineage>
</organism>
<dbReference type="InterPro" id="IPR043128">
    <property type="entry name" value="Rev_trsase/Diguanyl_cyclase"/>
</dbReference>
<dbReference type="GO" id="GO:0005886">
    <property type="term" value="C:plasma membrane"/>
    <property type="evidence" value="ECO:0007669"/>
    <property type="project" value="TreeGrafter"/>
</dbReference>
<name>A0A519BB89_9DELT</name>
<evidence type="ECO:0000259" key="1">
    <source>
        <dbReference type="PROSITE" id="PS50887"/>
    </source>
</evidence>
<dbReference type="InterPro" id="IPR050469">
    <property type="entry name" value="Diguanylate_Cyclase"/>
</dbReference>
<reference evidence="2 3" key="1">
    <citation type="submission" date="2019-01" db="EMBL/GenBank/DDBJ databases">
        <title>Insights into ecological role of a new deltaproteobacterial order Candidatus Sinidesulfobacterales (Sva0485) by metagenomics and metatranscriptomics.</title>
        <authorList>
            <person name="Tan S."/>
            <person name="Liu J."/>
            <person name="Fang Y."/>
            <person name="Hedlund B.P."/>
            <person name="Lian Z.H."/>
            <person name="Huang L.Y."/>
            <person name="Li J.T."/>
            <person name="Huang L.N."/>
            <person name="Li W.J."/>
            <person name="Jiang H.C."/>
            <person name="Dong H.L."/>
            <person name="Shu W.S."/>
        </authorList>
    </citation>
    <scope>NUCLEOTIDE SEQUENCE [LARGE SCALE GENOMIC DNA]</scope>
    <source>
        <strain evidence="2">AP3</strain>
    </source>
</reference>
<proteinExistence type="predicted"/>
<comment type="caution">
    <text evidence="2">The sequence shown here is derived from an EMBL/GenBank/DDBJ whole genome shotgun (WGS) entry which is preliminary data.</text>
</comment>
<dbReference type="SUPFAM" id="SSF55073">
    <property type="entry name" value="Nucleotide cyclase"/>
    <property type="match status" value="1"/>
</dbReference>
<gene>
    <name evidence="2" type="ORF">EVJ47_05080</name>
</gene>
<dbReference type="AlphaFoldDB" id="A0A519BB89"/>
<dbReference type="Gene3D" id="3.30.70.270">
    <property type="match status" value="1"/>
</dbReference>
<dbReference type="PANTHER" id="PTHR45138:SF25">
    <property type="entry name" value="GGDEF DOMAIN PROTEIN"/>
    <property type="match status" value="1"/>
</dbReference>
<protein>
    <submittedName>
        <fullName evidence="2">GGDEF domain-containing protein</fullName>
    </submittedName>
</protein>
<dbReference type="GO" id="GO:1902201">
    <property type="term" value="P:negative regulation of bacterial-type flagellum-dependent cell motility"/>
    <property type="evidence" value="ECO:0007669"/>
    <property type="project" value="TreeGrafter"/>
</dbReference>
<evidence type="ECO:0000313" key="3">
    <source>
        <dbReference type="Proteomes" id="UP000320813"/>
    </source>
</evidence>
<feature type="domain" description="GGDEF" evidence="1">
    <location>
        <begin position="176"/>
        <end position="337"/>
    </location>
</feature>